<evidence type="ECO:0000313" key="10">
    <source>
        <dbReference type="EMBL" id="KAK9806410.1"/>
    </source>
</evidence>
<feature type="transmembrane region" description="Helical" evidence="8">
    <location>
        <begin position="117"/>
        <end position="142"/>
    </location>
</feature>
<organism evidence="10 11">
    <name type="scientific">Symbiochloris irregularis</name>
    <dbReference type="NCBI Taxonomy" id="706552"/>
    <lineage>
        <taxon>Eukaryota</taxon>
        <taxon>Viridiplantae</taxon>
        <taxon>Chlorophyta</taxon>
        <taxon>core chlorophytes</taxon>
        <taxon>Trebouxiophyceae</taxon>
        <taxon>Trebouxiales</taxon>
        <taxon>Trebouxiaceae</taxon>
        <taxon>Symbiochloris</taxon>
    </lineage>
</organism>
<dbReference type="PANTHER" id="PTHR11662">
    <property type="entry name" value="SOLUTE CARRIER FAMILY 17"/>
    <property type="match status" value="1"/>
</dbReference>
<evidence type="ECO:0000259" key="9">
    <source>
        <dbReference type="PROSITE" id="PS50850"/>
    </source>
</evidence>
<keyword evidence="3 8" id="KW-0812">Transmembrane</keyword>
<gene>
    <name evidence="10" type="ORF">WJX73_003076</name>
</gene>
<evidence type="ECO:0000256" key="6">
    <source>
        <dbReference type="ARBA" id="ARBA00023136"/>
    </source>
</evidence>
<accession>A0AAW1P8X2</accession>
<feature type="transmembrane region" description="Helical" evidence="8">
    <location>
        <begin position="407"/>
        <end position="431"/>
    </location>
</feature>
<dbReference type="PANTHER" id="PTHR11662:SF282">
    <property type="entry name" value="ANION TRANSPORTER 5-RELATED"/>
    <property type="match status" value="1"/>
</dbReference>
<name>A0AAW1P8X2_9CHLO</name>
<dbReference type="EMBL" id="JALJOQ010000038">
    <property type="protein sequence ID" value="KAK9806410.1"/>
    <property type="molecule type" value="Genomic_DNA"/>
</dbReference>
<keyword evidence="5 8" id="KW-1133">Transmembrane helix</keyword>
<dbReference type="AlphaFoldDB" id="A0AAW1P8X2"/>
<dbReference type="Gene3D" id="1.20.1250.20">
    <property type="entry name" value="MFS general substrate transporter like domains"/>
    <property type="match status" value="2"/>
</dbReference>
<sequence>MAYKEKAPLKTLVMRNILRKSGLDARHQIVFACFLATMVMYMERVGFSIAFTEMAKTAGLDAATTGTILSSFYWGYGLSQIPGGWAAQRWGGRNTLALSFALWSTAVLVTPSSGKEIGMILCVRVLVGVAQGLIIPSIHTVLAQWIMPQERARAVSLTTSGMYMGSAAAMALLPSLAARAGPRALLRIVGLTGLSWLALWLAVGRSPPPRSGYLPLAAGHSQRRSASGMRQKPPWLRMLRHPAVWAIIVNNFTFHFAFYVVMNWMPTYFDQVLKVNLKDAGSSKMVPYLAMFACSNLGGWAGDHLITQRAYPVEAARKTVNTVGFVGTSLALLAMPAARTLRGGTMATTATLAAAAFARGGFSVNHMDIAPAHAGVLMGLSNSAGTLSGVIGVAVTGVMLKHSDGMAGWWAAFLLCAAQCLAGSVFFLFFAKGERLFGEQI</sequence>
<feature type="domain" description="Major facilitator superfamily (MFS) profile" evidence="9">
    <location>
        <begin position="29"/>
        <end position="435"/>
    </location>
</feature>
<feature type="transmembrane region" description="Helical" evidence="8">
    <location>
        <begin position="154"/>
        <end position="178"/>
    </location>
</feature>
<dbReference type="GO" id="GO:0015293">
    <property type="term" value="F:symporter activity"/>
    <property type="evidence" value="ECO:0007669"/>
    <property type="project" value="UniProtKB-KW"/>
</dbReference>
<evidence type="ECO:0000256" key="5">
    <source>
        <dbReference type="ARBA" id="ARBA00022989"/>
    </source>
</evidence>
<evidence type="ECO:0000256" key="1">
    <source>
        <dbReference type="ARBA" id="ARBA00004141"/>
    </source>
</evidence>
<feature type="transmembrane region" description="Helical" evidence="8">
    <location>
        <begin position="374"/>
        <end position="395"/>
    </location>
</feature>
<protein>
    <recommendedName>
        <fullName evidence="9">Major facilitator superfamily (MFS) profile domain-containing protein</fullName>
    </recommendedName>
</protein>
<keyword evidence="2" id="KW-0813">Transport</keyword>
<dbReference type="GO" id="GO:0016020">
    <property type="term" value="C:membrane"/>
    <property type="evidence" value="ECO:0007669"/>
    <property type="project" value="UniProtKB-SubCell"/>
</dbReference>
<reference evidence="10 11" key="1">
    <citation type="journal article" date="2024" name="Nat. Commun.">
        <title>Phylogenomics reveals the evolutionary origins of lichenization in chlorophyte algae.</title>
        <authorList>
            <person name="Puginier C."/>
            <person name="Libourel C."/>
            <person name="Otte J."/>
            <person name="Skaloud P."/>
            <person name="Haon M."/>
            <person name="Grisel S."/>
            <person name="Petersen M."/>
            <person name="Berrin J.G."/>
            <person name="Delaux P.M."/>
            <person name="Dal Grande F."/>
            <person name="Keller J."/>
        </authorList>
    </citation>
    <scope>NUCLEOTIDE SEQUENCE [LARGE SCALE GENOMIC DNA]</scope>
    <source>
        <strain evidence="10 11">SAG 2036</strain>
    </source>
</reference>
<dbReference type="SUPFAM" id="SSF103473">
    <property type="entry name" value="MFS general substrate transporter"/>
    <property type="match status" value="1"/>
</dbReference>
<evidence type="ECO:0000256" key="4">
    <source>
        <dbReference type="ARBA" id="ARBA00022847"/>
    </source>
</evidence>
<keyword evidence="6 8" id="KW-0472">Membrane</keyword>
<dbReference type="PROSITE" id="PS50850">
    <property type="entry name" value="MFS"/>
    <property type="match status" value="1"/>
</dbReference>
<dbReference type="Pfam" id="PF07690">
    <property type="entry name" value="MFS_1"/>
    <property type="match status" value="1"/>
</dbReference>
<keyword evidence="4" id="KW-0769">Symport</keyword>
<evidence type="ECO:0000256" key="8">
    <source>
        <dbReference type="SAM" id="Phobius"/>
    </source>
</evidence>
<feature type="transmembrane region" description="Helical" evidence="8">
    <location>
        <begin position="285"/>
        <end position="307"/>
    </location>
</feature>
<comment type="subcellular location">
    <subcellularLocation>
        <location evidence="1">Membrane</location>
        <topology evidence="1">Multi-pass membrane protein</topology>
    </subcellularLocation>
</comment>
<dbReference type="InterPro" id="IPR011701">
    <property type="entry name" value="MFS"/>
</dbReference>
<comment type="similarity">
    <text evidence="7">Belongs to the major facilitator superfamily. Sodium/anion cotransporter (TC 2.A.1.14) family.</text>
</comment>
<dbReference type="InterPro" id="IPR036259">
    <property type="entry name" value="MFS_trans_sf"/>
</dbReference>
<comment type="caution">
    <text evidence="10">The sequence shown here is derived from an EMBL/GenBank/DDBJ whole genome shotgun (WGS) entry which is preliminary data.</text>
</comment>
<proteinExistence type="inferred from homology"/>
<dbReference type="FunFam" id="1.20.1250.20:FF:000003">
    <property type="entry name" value="Solute carrier family 17 member 3"/>
    <property type="match status" value="1"/>
</dbReference>
<feature type="transmembrane region" description="Helical" evidence="8">
    <location>
        <begin position="184"/>
        <end position="203"/>
    </location>
</feature>
<feature type="transmembrane region" description="Helical" evidence="8">
    <location>
        <begin position="344"/>
        <end position="362"/>
    </location>
</feature>
<feature type="transmembrane region" description="Helical" evidence="8">
    <location>
        <begin position="319"/>
        <end position="338"/>
    </location>
</feature>
<evidence type="ECO:0000256" key="3">
    <source>
        <dbReference type="ARBA" id="ARBA00022692"/>
    </source>
</evidence>
<feature type="transmembrane region" description="Helical" evidence="8">
    <location>
        <begin position="243"/>
        <end position="265"/>
    </location>
</feature>
<dbReference type="InterPro" id="IPR020846">
    <property type="entry name" value="MFS_dom"/>
</dbReference>
<dbReference type="InterPro" id="IPR050382">
    <property type="entry name" value="MFS_Na/Anion_cotransporter"/>
</dbReference>
<dbReference type="Proteomes" id="UP001465755">
    <property type="component" value="Unassembled WGS sequence"/>
</dbReference>
<evidence type="ECO:0000256" key="7">
    <source>
        <dbReference type="ARBA" id="ARBA00024362"/>
    </source>
</evidence>
<feature type="transmembrane region" description="Helical" evidence="8">
    <location>
        <begin position="29"/>
        <end position="51"/>
    </location>
</feature>
<evidence type="ECO:0000313" key="11">
    <source>
        <dbReference type="Proteomes" id="UP001465755"/>
    </source>
</evidence>
<evidence type="ECO:0000256" key="2">
    <source>
        <dbReference type="ARBA" id="ARBA00022448"/>
    </source>
</evidence>
<keyword evidence="11" id="KW-1185">Reference proteome</keyword>